<dbReference type="Proteomes" id="UP000179005">
    <property type="component" value="Unassembled WGS sequence"/>
</dbReference>
<sequence length="314" mass="31851">MEKKMKAGYLEGKFTLLVLALILVFIPFVVSTFTFFAAPPNVLAYSNPAAVNLLTVDNFSALAKTLISSPTGPTVLNNGDLGIDSPGTCTGFPSPCTASGNGTINNGAIQYQNAVALQGQTDATAVVTDLNGRAANETITGGLLDGLTLAQGVYDLPATTTNLTGDLTLNGDANSIFIFRASSTLITAGTARVLLTGGAQACNVFWTVGSSATFDGATQFVGTVLASASIDFTGGGATLAGRVIAQTAAITFRNTTVNNSSCAASATPTTTPGLPDTGIAPDGESIPWNIAALAGISMLALTSLGILFLRKRAI</sequence>
<evidence type="ECO:0000256" key="5">
    <source>
        <dbReference type="ARBA" id="ARBA00023088"/>
    </source>
</evidence>
<evidence type="ECO:0000256" key="6">
    <source>
        <dbReference type="SAM" id="Phobius"/>
    </source>
</evidence>
<dbReference type="InterPro" id="IPR021884">
    <property type="entry name" value="Ice-bd_prot"/>
</dbReference>
<comment type="caution">
    <text evidence="8">The sequence shown here is derived from an EMBL/GenBank/DDBJ whole genome shotgun (WGS) entry which is preliminary data.</text>
</comment>
<proteinExistence type="inferred from homology"/>
<feature type="domain" description="Gram-positive cocci surface proteins LPxTG" evidence="7">
    <location>
        <begin position="274"/>
        <end position="314"/>
    </location>
</feature>
<evidence type="ECO:0000313" key="9">
    <source>
        <dbReference type="Proteomes" id="UP000179005"/>
    </source>
</evidence>
<name>A0A1F4VFF8_UNCKA</name>
<dbReference type="EMBL" id="MEVC01000007">
    <property type="protein sequence ID" value="OGC55937.1"/>
    <property type="molecule type" value="Genomic_DNA"/>
</dbReference>
<accession>A0A1F4VFF8</accession>
<dbReference type="PROSITE" id="PS50847">
    <property type="entry name" value="GRAM_POS_ANCHORING"/>
    <property type="match status" value="1"/>
</dbReference>
<dbReference type="STRING" id="1802619.A2797_02675"/>
<keyword evidence="2" id="KW-0134">Cell wall</keyword>
<comment type="similarity">
    <text evidence="1">Belongs to the ice-binding protein family.</text>
</comment>
<keyword evidence="3" id="KW-0964">Secreted</keyword>
<protein>
    <recommendedName>
        <fullName evidence="7">Gram-positive cocci surface proteins LPxTG domain-containing protein</fullName>
    </recommendedName>
</protein>
<organism evidence="8 9">
    <name type="scientific">candidate division WWE3 bacterium RIFCSPHIGHO2_01_FULL_48_15</name>
    <dbReference type="NCBI Taxonomy" id="1802619"/>
    <lineage>
        <taxon>Bacteria</taxon>
        <taxon>Katanobacteria</taxon>
    </lineage>
</organism>
<keyword evidence="4" id="KW-0732">Signal</keyword>
<gene>
    <name evidence="8" type="ORF">A2797_02675</name>
</gene>
<dbReference type="Pfam" id="PF11999">
    <property type="entry name" value="Ice_binding"/>
    <property type="match status" value="1"/>
</dbReference>
<dbReference type="InterPro" id="IPR019931">
    <property type="entry name" value="LPXTG_anchor"/>
</dbReference>
<feature type="transmembrane region" description="Helical" evidence="6">
    <location>
        <begin position="288"/>
        <end position="309"/>
    </location>
</feature>
<evidence type="ECO:0000256" key="3">
    <source>
        <dbReference type="ARBA" id="ARBA00022525"/>
    </source>
</evidence>
<keyword evidence="5" id="KW-0572">Peptidoglycan-anchor</keyword>
<keyword evidence="6" id="KW-0472">Membrane</keyword>
<evidence type="ECO:0000313" key="8">
    <source>
        <dbReference type="EMBL" id="OGC55937.1"/>
    </source>
</evidence>
<evidence type="ECO:0000256" key="2">
    <source>
        <dbReference type="ARBA" id="ARBA00022512"/>
    </source>
</evidence>
<keyword evidence="6" id="KW-1133">Transmembrane helix</keyword>
<evidence type="ECO:0000259" key="7">
    <source>
        <dbReference type="PROSITE" id="PS50847"/>
    </source>
</evidence>
<reference evidence="8 9" key="1">
    <citation type="journal article" date="2016" name="Nat. Commun.">
        <title>Thousands of microbial genomes shed light on interconnected biogeochemical processes in an aquifer system.</title>
        <authorList>
            <person name="Anantharaman K."/>
            <person name="Brown C.T."/>
            <person name="Hug L.A."/>
            <person name="Sharon I."/>
            <person name="Castelle C.J."/>
            <person name="Probst A.J."/>
            <person name="Thomas B.C."/>
            <person name="Singh A."/>
            <person name="Wilkins M.J."/>
            <person name="Karaoz U."/>
            <person name="Brodie E.L."/>
            <person name="Williams K.H."/>
            <person name="Hubbard S.S."/>
            <person name="Banfield J.F."/>
        </authorList>
    </citation>
    <scope>NUCLEOTIDE SEQUENCE [LARGE SCALE GENOMIC DNA]</scope>
</reference>
<dbReference type="AlphaFoldDB" id="A0A1F4VFF8"/>
<evidence type="ECO:0000256" key="1">
    <source>
        <dbReference type="ARBA" id="ARBA00005445"/>
    </source>
</evidence>
<keyword evidence="6" id="KW-0812">Transmembrane</keyword>
<evidence type="ECO:0000256" key="4">
    <source>
        <dbReference type="ARBA" id="ARBA00022729"/>
    </source>
</evidence>